<keyword evidence="4" id="KW-0472">Membrane</keyword>
<dbReference type="InterPro" id="IPR036249">
    <property type="entry name" value="Thioredoxin-like_sf"/>
</dbReference>
<keyword evidence="4" id="KW-0812">Transmembrane</keyword>
<sequence>MDKKRSLSFLYNGLFIAAILVILFVPPVKIMLIQGLMKIGLFRPNVSTAKATGQLPAITLQYPDGSKAELQNLKGKVIFINFWATWCPPCVAEMPSINNLHQQLKADSNIVFLMIDVDHDFNRSGPFMRKHTFDLPLVQANSSIPDELFGTAIPTTVIFNKAGKMVFRHEGMADYGGQEMAGYLKQLAKTK</sequence>
<dbReference type="AlphaFoldDB" id="A0A372NX06"/>
<dbReference type="GO" id="GO:0016491">
    <property type="term" value="F:oxidoreductase activity"/>
    <property type="evidence" value="ECO:0007669"/>
    <property type="project" value="InterPro"/>
</dbReference>
<keyword evidence="4" id="KW-1133">Transmembrane helix</keyword>
<dbReference type="InterPro" id="IPR013766">
    <property type="entry name" value="Thioredoxin_domain"/>
</dbReference>
<evidence type="ECO:0000256" key="3">
    <source>
        <dbReference type="ARBA" id="ARBA00023284"/>
    </source>
</evidence>
<dbReference type="PROSITE" id="PS00194">
    <property type="entry name" value="THIOREDOXIN_1"/>
    <property type="match status" value="1"/>
</dbReference>
<dbReference type="OrthoDB" id="9815205at2"/>
<feature type="transmembrane region" description="Helical" evidence="4">
    <location>
        <begin position="9"/>
        <end position="28"/>
    </location>
</feature>
<keyword evidence="3" id="KW-0676">Redox-active center</keyword>
<evidence type="ECO:0000313" key="7">
    <source>
        <dbReference type="Proteomes" id="UP000264217"/>
    </source>
</evidence>
<dbReference type="SUPFAM" id="SSF52833">
    <property type="entry name" value="Thioredoxin-like"/>
    <property type="match status" value="1"/>
</dbReference>
<accession>A0A372NX06</accession>
<keyword evidence="2" id="KW-0201">Cytochrome c-type biogenesis</keyword>
<gene>
    <name evidence="6" type="ORF">D0C36_03635</name>
</gene>
<evidence type="ECO:0000256" key="4">
    <source>
        <dbReference type="SAM" id="Phobius"/>
    </source>
</evidence>
<evidence type="ECO:0000256" key="1">
    <source>
        <dbReference type="ARBA" id="ARBA00004196"/>
    </source>
</evidence>
<comment type="subcellular location">
    <subcellularLocation>
        <location evidence="1">Cell envelope</location>
    </subcellularLocation>
</comment>
<dbReference type="Proteomes" id="UP000264217">
    <property type="component" value="Unassembled WGS sequence"/>
</dbReference>
<evidence type="ECO:0000313" key="6">
    <source>
        <dbReference type="EMBL" id="RFZ94646.1"/>
    </source>
</evidence>
<dbReference type="RefSeq" id="WP_117390207.1">
    <property type="nucleotide sequence ID" value="NZ_QWDC01000001.1"/>
</dbReference>
<protein>
    <submittedName>
        <fullName evidence="6">TlpA family protein disulfide reductase</fullName>
    </submittedName>
</protein>
<organism evidence="6 7">
    <name type="scientific">Mucilaginibacter conchicola</name>
    <dbReference type="NCBI Taxonomy" id="2303333"/>
    <lineage>
        <taxon>Bacteria</taxon>
        <taxon>Pseudomonadati</taxon>
        <taxon>Bacteroidota</taxon>
        <taxon>Sphingobacteriia</taxon>
        <taxon>Sphingobacteriales</taxon>
        <taxon>Sphingobacteriaceae</taxon>
        <taxon>Mucilaginibacter</taxon>
    </lineage>
</organism>
<proteinExistence type="predicted"/>
<comment type="caution">
    <text evidence="6">The sequence shown here is derived from an EMBL/GenBank/DDBJ whole genome shotgun (WGS) entry which is preliminary data.</text>
</comment>
<reference evidence="6 7" key="1">
    <citation type="submission" date="2018-08" db="EMBL/GenBank/DDBJ databases">
        <title>Mucilaginibacter sp. MYSH2.</title>
        <authorList>
            <person name="Seo T."/>
        </authorList>
    </citation>
    <scope>NUCLEOTIDE SEQUENCE [LARGE SCALE GENOMIC DNA]</scope>
    <source>
        <strain evidence="6 7">MYSH2</strain>
    </source>
</reference>
<dbReference type="PROSITE" id="PS51352">
    <property type="entry name" value="THIOREDOXIN_2"/>
    <property type="match status" value="1"/>
</dbReference>
<dbReference type="PANTHER" id="PTHR42852:SF13">
    <property type="entry name" value="PROTEIN DIPZ"/>
    <property type="match status" value="1"/>
</dbReference>
<dbReference type="InterPro" id="IPR050553">
    <property type="entry name" value="Thioredoxin_ResA/DsbE_sf"/>
</dbReference>
<evidence type="ECO:0000259" key="5">
    <source>
        <dbReference type="PROSITE" id="PS51352"/>
    </source>
</evidence>
<dbReference type="GO" id="GO:0030313">
    <property type="term" value="C:cell envelope"/>
    <property type="evidence" value="ECO:0007669"/>
    <property type="project" value="UniProtKB-SubCell"/>
</dbReference>
<dbReference type="InterPro" id="IPR017937">
    <property type="entry name" value="Thioredoxin_CS"/>
</dbReference>
<feature type="domain" description="Thioredoxin" evidence="5">
    <location>
        <begin position="49"/>
        <end position="189"/>
    </location>
</feature>
<dbReference type="GO" id="GO:0017004">
    <property type="term" value="P:cytochrome complex assembly"/>
    <property type="evidence" value="ECO:0007669"/>
    <property type="project" value="UniProtKB-KW"/>
</dbReference>
<evidence type="ECO:0000256" key="2">
    <source>
        <dbReference type="ARBA" id="ARBA00022748"/>
    </source>
</evidence>
<dbReference type="Gene3D" id="3.40.30.10">
    <property type="entry name" value="Glutaredoxin"/>
    <property type="match status" value="1"/>
</dbReference>
<dbReference type="EMBL" id="QWDC01000001">
    <property type="protein sequence ID" value="RFZ94646.1"/>
    <property type="molecule type" value="Genomic_DNA"/>
</dbReference>
<dbReference type="CDD" id="cd02966">
    <property type="entry name" value="TlpA_like_family"/>
    <property type="match status" value="1"/>
</dbReference>
<keyword evidence="7" id="KW-1185">Reference proteome</keyword>
<dbReference type="InterPro" id="IPR013740">
    <property type="entry name" value="Redoxin"/>
</dbReference>
<dbReference type="PANTHER" id="PTHR42852">
    <property type="entry name" value="THIOL:DISULFIDE INTERCHANGE PROTEIN DSBE"/>
    <property type="match status" value="1"/>
</dbReference>
<name>A0A372NX06_9SPHI</name>
<dbReference type="Pfam" id="PF08534">
    <property type="entry name" value="Redoxin"/>
    <property type="match status" value="1"/>
</dbReference>